<reference evidence="1 2" key="1">
    <citation type="submission" date="2020-04" db="EMBL/GenBank/DDBJ databases">
        <title>Vibrio sp. SM6, a novel species isolated from seawater.</title>
        <authorList>
            <person name="Wang X."/>
        </authorList>
    </citation>
    <scope>NUCLEOTIDE SEQUENCE [LARGE SCALE GENOMIC DNA]</scope>
    <source>
        <strain evidence="1 2">SM6</strain>
    </source>
</reference>
<proteinExistence type="predicted"/>
<protein>
    <submittedName>
        <fullName evidence="1">DUF2750 domain-containing protein</fullName>
    </submittedName>
</protein>
<dbReference type="InterPro" id="IPR018170">
    <property type="entry name" value="Aldo/ket_reductase_CS"/>
</dbReference>
<dbReference type="RefSeq" id="WP_168836521.1">
    <property type="nucleotide sequence ID" value="NZ_JABAIK010000009.1"/>
</dbReference>
<organism evidence="1 2">
    <name type="scientific">Vibrio agarilyticus</name>
    <dbReference type="NCBI Taxonomy" id="2726741"/>
    <lineage>
        <taxon>Bacteria</taxon>
        <taxon>Pseudomonadati</taxon>
        <taxon>Pseudomonadota</taxon>
        <taxon>Gammaproteobacteria</taxon>
        <taxon>Vibrionales</taxon>
        <taxon>Vibrionaceae</taxon>
        <taxon>Vibrio</taxon>
    </lineage>
</organism>
<dbReference type="EMBL" id="JABAIK010000009">
    <property type="protein sequence ID" value="NLS13438.1"/>
    <property type="molecule type" value="Genomic_DNA"/>
</dbReference>
<evidence type="ECO:0000313" key="1">
    <source>
        <dbReference type="EMBL" id="NLS13438.1"/>
    </source>
</evidence>
<comment type="caution">
    <text evidence="1">The sequence shown here is derived from an EMBL/GenBank/DDBJ whole genome shotgun (WGS) entry which is preliminary data.</text>
</comment>
<keyword evidence="2" id="KW-1185">Reference proteome</keyword>
<accession>A0A7X8TSG5</accession>
<name>A0A7X8TSG5_9VIBR</name>
<dbReference type="InterPro" id="IPR021284">
    <property type="entry name" value="DUF2750"/>
</dbReference>
<sequence length="130" mass="15210">MPKTLTDERIKELLQLDVDARYRYLIKQVVESREIWILTDEHGCVMLNTEDDDCVPVWPNQEFAALWATGEWEDCQPQAISLNKWHSRWTNGLLDDELSVVAFPNADLEGVILFPDEFDFDLTQQAKKQR</sequence>
<dbReference type="Proteomes" id="UP000535589">
    <property type="component" value="Unassembled WGS sequence"/>
</dbReference>
<dbReference type="PROSITE" id="PS00063">
    <property type="entry name" value="ALDOKETO_REDUCTASE_3"/>
    <property type="match status" value="1"/>
</dbReference>
<dbReference type="GO" id="GO:0016491">
    <property type="term" value="F:oxidoreductase activity"/>
    <property type="evidence" value="ECO:0007669"/>
    <property type="project" value="InterPro"/>
</dbReference>
<dbReference type="Pfam" id="PF11042">
    <property type="entry name" value="DUF2750"/>
    <property type="match status" value="1"/>
</dbReference>
<dbReference type="AlphaFoldDB" id="A0A7X8TSG5"/>
<gene>
    <name evidence="1" type="ORF">HGP28_11090</name>
</gene>
<evidence type="ECO:0000313" key="2">
    <source>
        <dbReference type="Proteomes" id="UP000535589"/>
    </source>
</evidence>